<comment type="similarity">
    <text evidence="5">Belongs to the BCAP29/BCAP31 family.</text>
</comment>
<dbReference type="PANTHER" id="PTHR12701">
    <property type="entry name" value="BCR-ASSOCIATED PROTEIN, BAP"/>
    <property type="match status" value="1"/>
</dbReference>
<keyword evidence="5" id="KW-0256">Endoplasmic reticulum</keyword>
<protein>
    <recommendedName>
        <fullName evidence="5">Endoplasmic reticulum transmembrane protein</fullName>
    </recommendedName>
</protein>
<keyword evidence="5" id="KW-0813">Transport</keyword>
<dbReference type="CGD" id="CAL0137273">
    <property type="gene designation" value="CAGL0M13255g"/>
</dbReference>
<keyword evidence="5" id="KW-0653">Protein transport</keyword>
<dbReference type="GO" id="GO:0006886">
    <property type="term" value="P:intracellular protein transport"/>
    <property type="evidence" value="ECO:0007669"/>
    <property type="project" value="UniProtKB-UniRule"/>
</dbReference>
<feature type="compositionally biased region" description="Basic and acidic residues" evidence="6">
    <location>
        <begin position="203"/>
        <end position="212"/>
    </location>
</feature>
<evidence type="ECO:0000256" key="5">
    <source>
        <dbReference type="RuleBase" id="RU367026"/>
    </source>
</evidence>
<dbReference type="PANTHER" id="PTHR12701:SF19">
    <property type="entry name" value="ENDOPLASMIC RETICULUM TRANSMEMBRANE PROTEIN 1-RELATED"/>
    <property type="match status" value="1"/>
</dbReference>
<evidence type="ECO:0000313" key="8">
    <source>
        <dbReference type="CGD" id="CAL0137273"/>
    </source>
</evidence>
<dbReference type="GO" id="GO:0006888">
    <property type="term" value="P:endoplasmic reticulum to Golgi vesicle-mediated transport"/>
    <property type="evidence" value="ECO:0007669"/>
    <property type="project" value="UniProtKB-UniRule"/>
</dbReference>
<evidence type="ECO:0000256" key="1">
    <source>
        <dbReference type="ARBA" id="ARBA00004141"/>
    </source>
</evidence>
<feature type="transmembrane region" description="Helical" evidence="5">
    <location>
        <begin position="103"/>
        <end position="123"/>
    </location>
</feature>
<evidence type="ECO:0000259" key="7">
    <source>
        <dbReference type="Pfam" id="PF05529"/>
    </source>
</evidence>
<comment type="subcellular location">
    <subcellularLocation>
        <location evidence="5">Endoplasmic reticulum membrane</location>
        <topology evidence="5">Multi-pass membrane protein</topology>
    </subcellularLocation>
    <subcellularLocation>
        <location evidence="1">Membrane</location>
        <topology evidence="1">Multi-pass membrane protein</topology>
    </subcellularLocation>
</comment>
<name>Q6FIM4_CANGA</name>
<dbReference type="Pfam" id="PF05529">
    <property type="entry name" value="Bap31"/>
    <property type="match status" value="1"/>
</dbReference>
<feature type="domain" description="BAP29/BAP31 transmembrane" evidence="7">
    <location>
        <begin position="1"/>
        <end position="133"/>
    </location>
</feature>
<keyword evidence="3 5" id="KW-1133">Transmembrane helix</keyword>
<feature type="region of interest" description="Disordered" evidence="6">
    <location>
        <begin position="137"/>
        <end position="166"/>
    </location>
</feature>
<feature type="region of interest" description="Disordered" evidence="6">
    <location>
        <begin position="192"/>
        <end position="212"/>
    </location>
</feature>
<gene>
    <name evidence="8 9" type="ordered locus">CAGL0M13255g</name>
</gene>
<dbReference type="OMA" id="QRNMYIS"/>
<dbReference type="InterPro" id="IPR040463">
    <property type="entry name" value="BAP29/BAP31_N"/>
</dbReference>
<keyword evidence="4 5" id="KW-0472">Membrane</keyword>
<dbReference type="FunCoup" id="Q6FIM4">
    <property type="interactions" value="152"/>
</dbReference>
<keyword evidence="10" id="KW-1185">Reference proteome</keyword>
<keyword evidence="5" id="KW-0931">ER-Golgi transport</keyword>
<organism evidence="9 10">
    <name type="scientific">Candida glabrata (strain ATCC 2001 / BCRC 20586 / JCM 3761 / NBRC 0622 / NRRL Y-65 / CBS 138)</name>
    <name type="common">Yeast</name>
    <name type="synonym">Nakaseomyces glabratus</name>
    <dbReference type="NCBI Taxonomy" id="284593"/>
    <lineage>
        <taxon>Eukaryota</taxon>
        <taxon>Fungi</taxon>
        <taxon>Dikarya</taxon>
        <taxon>Ascomycota</taxon>
        <taxon>Saccharomycotina</taxon>
        <taxon>Saccharomycetes</taxon>
        <taxon>Saccharomycetales</taxon>
        <taxon>Saccharomycetaceae</taxon>
        <taxon>Nakaseomyces</taxon>
    </lineage>
</organism>
<feature type="transmembrane region" description="Helical" evidence="5">
    <location>
        <begin position="47"/>
        <end position="66"/>
    </location>
</feature>
<dbReference type="STRING" id="284593.Q6FIM4"/>
<dbReference type="VEuPathDB" id="FungiDB:CAGL0M13255g"/>
<evidence type="ECO:0000313" key="10">
    <source>
        <dbReference type="Proteomes" id="UP000002428"/>
    </source>
</evidence>
<reference evidence="9 10" key="1">
    <citation type="journal article" date="2004" name="Nature">
        <title>Genome evolution in yeasts.</title>
        <authorList>
            <consortium name="Genolevures"/>
            <person name="Dujon B."/>
            <person name="Sherman D."/>
            <person name="Fischer G."/>
            <person name="Durrens P."/>
            <person name="Casaregola S."/>
            <person name="Lafontaine I."/>
            <person name="de Montigny J."/>
            <person name="Marck C."/>
            <person name="Neuveglise C."/>
            <person name="Talla E."/>
            <person name="Goffard N."/>
            <person name="Frangeul L."/>
            <person name="Aigle M."/>
            <person name="Anthouard V."/>
            <person name="Babour A."/>
            <person name="Barbe V."/>
            <person name="Barnay S."/>
            <person name="Blanchin S."/>
            <person name="Beckerich J.M."/>
            <person name="Beyne E."/>
            <person name="Bleykasten C."/>
            <person name="Boisrame A."/>
            <person name="Boyer J."/>
            <person name="Cattolico L."/>
            <person name="Confanioleri F."/>
            <person name="de Daruvar A."/>
            <person name="Despons L."/>
            <person name="Fabre E."/>
            <person name="Fairhead C."/>
            <person name="Ferry-Dumazet H."/>
            <person name="Groppi A."/>
            <person name="Hantraye F."/>
            <person name="Hennequin C."/>
            <person name="Jauniaux N."/>
            <person name="Joyet P."/>
            <person name="Kachouri R."/>
            <person name="Kerrest A."/>
            <person name="Koszul R."/>
            <person name="Lemaire M."/>
            <person name="Lesur I."/>
            <person name="Ma L."/>
            <person name="Muller H."/>
            <person name="Nicaud J.M."/>
            <person name="Nikolski M."/>
            <person name="Oztas S."/>
            <person name="Ozier-Kalogeropoulos O."/>
            <person name="Pellenz S."/>
            <person name="Potier S."/>
            <person name="Richard G.F."/>
            <person name="Straub M.L."/>
            <person name="Suleau A."/>
            <person name="Swennene D."/>
            <person name="Tekaia F."/>
            <person name="Wesolowski-Louvel M."/>
            <person name="Westhof E."/>
            <person name="Wirth B."/>
            <person name="Zeniou-Meyer M."/>
            <person name="Zivanovic I."/>
            <person name="Bolotin-Fukuhara M."/>
            <person name="Thierry A."/>
            <person name="Bouchier C."/>
            <person name="Caudron B."/>
            <person name="Scarpelli C."/>
            <person name="Gaillardin C."/>
            <person name="Weissenbach J."/>
            <person name="Wincker P."/>
            <person name="Souciet J.L."/>
        </authorList>
    </citation>
    <scope>NUCLEOTIDE SEQUENCE [LARGE SCALE GENOMIC DNA]</scope>
    <source>
        <strain evidence="10">ATCC 2001 / BCRC 20586 / JCM 3761 / NBRC 0622 / NRRL Y-65 / CBS 138</strain>
    </source>
</reference>
<sequence length="212" mass="24474">MSIYFSTLFVILTVEMAILFVLVLPLPHRIRKMLYKTYFQLTSNAQFKTVLYIFAGIIGLLFIDSWKRANIPVTLYHHAKSDDAELNTSTQVLATRAFNQRNVYISGFILYFLIGIPTVLSIVRRLVKYQDHLNDKAKEEGKKGETKTVKDVKKGKSDKVEPSIRELEETLHEKTVSLEGLQTQVENLEKYYDEMNKPLPSKEVPESEKKVQ</sequence>
<evidence type="ECO:0000256" key="3">
    <source>
        <dbReference type="ARBA" id="ARBA00022989"/>
    </source>
</evidence>
<evidence type="ECO:0000313" key="9">
    <source>
        <dbReference type="EMBL" id="CAG62900.1"/>
    </source>
</evidence>
<dbReference type="GO" id="GO:0070973">
    <property type="term" value="P:protein localization to endoplasmic reticulum exit site"/>
    <property type="evidence" value="ECO:0007669"/>
    <property type="project" value="UniProtKB-UniRule"/>
</dbReference>
<dbReference type="InterPro" id="IPR008417">
    <property type="entry name" value="BAP29/BAP31"/>
</dbReference>
<dbReference type="KEGG" id="cgr:2891210"/>
<evidence type="ECO:0000256" key="4">
    <source>
        <dbReference type="ARBA" id="ARBA00023136"/>
    </source>
</evidence>
<dbReference type="InParanoid" id="Q6FIM4"/>
<comment type="function">
    <text evidence="5">May play a role in anterograde transport of membrane proteins from the endoplasmic reticulum to the Golgi.</text>
</comment>
<dbReference type="Proteomes" id="UP000002428">
    <property type="component" value="Chromosome M"/>
</dbReference>
<dbReference type="EMBL" id="CR380959">
    <property type="protein sequence ID" value="CAG62900.1"/>
    <property type="molecule type" value="Genomic_DNA"/>
</dbReference>
<dbReference type="eggNOG" id="KOG1962">
    <property type="taxonomic scope" value="Eukaryota"/>
</dbReference>
<dbReference type="GO" id="GO:0005789">
    <property type="term" value="C:endoplasmic reticulum membrane"/>
    <property type="evidence" value="ECO:0007669"/>
    <property type="project" value="UniProtKB-SubCell"/>
</dbReference>
<proteinExistence type="inferred from homology"/>
<dbReference type="AlphaFoldDB" id="Q6FIM4"/>
<dbReference type="HOGENOM" id="CLU_087648_1_0_1"/>
<feature type="transmembrane region" description="Helical" evidence="5">
    <location>
        <begin position="6"/>
        <end position="26"/>
    </location>
</feature>
<accession>Q6FIM4</accession>
<keyword evidence="2 5" id="KW-0812">Transmembrane</keyword>
<evidence type="ECO:0000256" key="6">
    <source>
        <dbReference type="SAM" id="MobiDB-lite"/>
    </source>
</evidence>
<evidence type="ECO:0000256" key="2">
    <source>
        <dbReference type="ARBA" id="ARBA00022692"/>
    </source>
</evidence>